<dbReference type="CDD" id="cd00010">
    <property type="entry name" value="AAI_LTSS"/>
    <property type="match status" value="1"/>
</dbReference>
<keyword evidence="4" id="KW-0325">Glycoprotein</keyword>
<keyword evidence="3" id="KW-1015">Disulfide bond</keyword>
<dbReference type="InterPro" id="IPR036312">
    <property type="entry name" value="Bifun_inhib/LTP/seed_sf"/>
</dbReference>
<gene>
    <name evidence="8" type="ORF">MUK42_31989</name>
</gene>
<dbReference type="SMART" id="SM00499">
    <property type="entry name" value="AAI"/>
    <property type="match status" value="1"/>
</dbReference>
<keyword evidence="2 6" id="KW-0732">Signal</keyword>
<dbReference type="OrthoDB" id="1938537at2759"/>
<name>A0A9E7FI22_9LILI</name>
<organism evidence="8 9">
    <name type="scientific">Musa troglodytarum</name>
    <name type="common">fe'i banana</name>
    <dbReference type="NCBI Taxonomy" id="320322"/>
    <lineage>
        <taxon>Eukaryota</taxon>
        <taxon>Viridiplantae</taxon>
        <taxon>Streptophyta</taxon>
        <taxon>Embryophyta</taxon>
        <taxon>Tracheophyta</taxon>
        <taxon>Spermatophyta</taxon>
        <taxon>Magnoliopsida</taxon>
        <taxon>Liliopsida</taxon>
        <taxon>Zingiberales</taxon>
        <taxon>Musaceae</taxon>
        <taxon>Musa</taxon>
    </lineage>
</organism>
<evidence type="ECO:0000256" key="4">
    <source>
        <dbReference type="ARBA" id="ARBA00023180"/>
    </source>
</evidence>
<dbReference type="GO" id="GO:0008289">
    <property type="term" value="F:lipid binding"/>
    <property type="evidence" value="ECO:0007669"/>
    <property type="project" value="InterPro"/>
</dbReference>
<evidence type="ECO:0000256" key="1">
    <source>
        <dbReference type="ARBA" id="ARBA00009748"/>
    </source>
</evidence>
<dbReference type="InterPro" id="IPR043325">
    <property type="entry name" value="LTSS"/>
</dbReference>
<dbReference type="InterPro" id="IPR016140">
    <property type="entry name" value="Bifunc_inhib/LTP/seed_store"/>
</dbReference>
<dbReference type="InterPro" id="IPR000528">
    <property type="entry name" value="Plant_nsLTP"/>
</dbReference>
<feature type="signal peptide" evidence="6">
    <location>
        <begin position="1"/>
        <end position="33"/>
    </location>
</feature>
<dbReference type="Gene3D" id="1.10.110.10">
    <property type="entry name" value="Plant lipid-transfer and hydrophobic proteins"/>
    <property type="match status" value="1"/>
</dbReference>
<evidence type="ECO:0000256" key="3">
    <source>
        <dbReference type="ARBA" id="ARBA00023157"/>
    </source>
</evidence>
<dbReference type="AlphaFoldDB" id="A0A9E7FI22"/>
<reference evidence="8" key="1">
    <citation type="submission" date="2022-05" db="EMBL/GenBank/DDBJ databases">
        <title>The Musa troglodytarum L. genome provides insights into the mechanism of non-climacteric behaviour and enrichment of carotenoids.</title>
        <authorList>
            <person name="Wang J."/>
        </authorList>
    </citation>
    <scope>NUCLEOTIDE SEQUENCE</scope>
    <source>
        <tissue evidence="8">Leaf</tissue>
    </source>
</reference>
<feature type="region of interest" description="Disordered" evidence="5">
    <location>
        <begin position="145"/>
        <end position="167"/>
    </location>
</feature>
<dbReference type="PRINTS" id="PR00382">
    <property type="entry name" value="LIPIDTRNSFER"/>
</dbReference>
<evidence type="ECO:0000313" key="8">
    <source>
        <dbReference type="EMBL" id="URD95512.1"/>
    </source>
</evidence>
<evidence type="ECO:0000259" key="7">
    <source>
        <dbReference type="SMART" id="SM00499"/>
    </source>
</evidence>
<dbReference type="GO" id="GO:0006869">
    <property type="term" value="P:lipid transport"/>
    <property type="evidence" value="ECO:0007669"/>
    <property type="project" value="InterPro"/>
</dbReference>
<feature type="chain" id="PRO_5038738469" evidence="6">
    <location>
        <begin position="34"/>
        <end position="195"/>
    </location>
</feature>
<proteinExistence type="inferred from homology"/>
<comment type="similarity">
    <text evidence="1">Belongs to the plant LTP family.</text>
</comment>
<dbReference type="SUPFAM" id="SSF47699">
    <property type="entry name" value="Bifunctional inhibitor/lipid-transfer protein/seed storage 2S albumin"/>
    <property type="match status" value="1"/>
</dbReference>
<accession>A0A9E7FI22</accession>
<dbReference type="PANTHER" id="PTHR33044">
    <property type="entry name" value="BIFUNCTIONAL INHIBITOR/LIPID-TRANSFER PROTEIN/SEED STORAGE 2S ALBUMIN SUPERFAMILY PROTEIN-RELATED"/>
    <property type="match status" value="1"/>
</dbReference>
<dbReference type="EMBL" id="CP097506">
    <property type="protein sequence ID" value="URD95512.1"/>
    <property type="molecule type" value="Genomic_DNA"/>
</dbReference>
<evidence type="ECO:0000256" key="6">
    <source>
        <dbReference type="SAM" id="SignalP"/>
    </source>
</evidence>
<dbReference type="Pfam" id="PF14368">
    <property type="entry name" value="LTP_2"/>
    <property type="match status" value="1"/>
</dbReference>
<keyword evidence="9" id="KW-1185">Reference proteome</keyword>
<feature type="domain" description="Bifunctional inhibitor/plant lipid transfer protein/seed storage helical" evidence="7">
    <location>
        <begin position="42"/>
        <end position="119"/>
    </location>
</feature>
<evidence type="ECO:0000256" key="2">
    <source>
        <dbReference type="ARBA" id="ARBA00022729"/>
    </source>
</evidence>
<protein>
    <submittedName>
        <fullName evidence="8">Protease inhibitor/seed storage/LTP family</fullName>
    </submittedName>
</protein>
<evidence type="ECO:0000313" key="9">
    <source>
        <dbReference type="Proteomes" id="UP001055439"/>
    </source>
</evidence>
<sequence length="195" mass="20231">MAANSPSSSSSSFSSLLLLVLLALCFVIRPAGSDTGSDLKECGNQLIGLQTCIAYVGGTAQAPTPDCCTGLKDVVAKSPKCLCILVKDHDDPQLPIKINLTRALAMPGACNTPVNISACPKLLNLPPNSREAEIFKQAASSAQAKANATATTSPPSTPVSNGGSSNRSRWRGWVAMETAVGCVLYTVMHLLLVST</sequence>
<evidence type="ECO:0000256" key="5">
    <source>
        <dbReference type="SAM" id="MobiDB-lite"/>
    </source>
</evidence>
<dbReference type="Proteomes" id="UP001055439">
    <property type="component" value="Chromosome 4"/>
</dbReference>